<dbReference type="GO" id="GO:0003677">
    <property type="term" value="F:DNA binding"/>
    <property type="evidence" value="ECO:0007669"/>
    <property type="project" value="UniProtKB-UniRule"/>
</dbReference>
<feature type="compositionally biased region" description="Basic and acidic residues" evidence="2">
    <location>
        <begin position="275"/>
        <end position="290"/>
    </location>
</feature>
<feature type="domain" description="HMG box" evidence="3">
    <location>
        <begin position="175"/>
        <end position="243"/>
    </location>
</feature>
<comment type="caution">
    <text evidence="4">The sequence shown here is derived from an EMBL/GenBank/DDBJ whole genome shotgun (WGS) entry which is preliminary data.</text>
</comment>
<feature type="DNA-binding region" description="HMG box" evidence="1">
    <location>
        <begin position="291"/>
        <end position="357"/>
    </location>
</feature>
<gene>
    <name evidence="4" type="ORF">J5N97_007672</name>
</gene>
<dbReference type="PROSITE" id="PS50118">
    <property type="entry name" value="HMG_BOX_2"/>
    <property type="match status" value="3"/>
</dbReference>
<keyword evidence="1" id="KW-0238">DNA-binding</keyword>
<reference evidence="4" key="1">
    <citation type="submission" date="2021-03" db="EMBL/GenBank/DDBJ databases">
        <authorList>
            <person name="Li Z."/>
            <person name="Yang C."/>
        </authorList>
    </citation>
    <scope>NUCLEOTIDE SEQUENCE</scope>
    <source>
        <strain evidence="4">Dzin_1.0</strain>
        <tissue evidence="4">Leaf</tissue>
    </source>
</reference>
<dbReference type="GO" id="GO:0005634">
    <property type="term" value="C:nucleus"/>
    <property type="evidence" value="ECO:0007669"/>
    <property type="project" value="UniProtKB-UniRule"/>
</dbReference>
<sequence length="503" mass="59278">MAEVATKKGRSRKPLKAISANDINISAGKPSSLVSFPEAEKENREGLALILSPKKRIKKAVSKPKASSPAGENSFADELQEMQEKLEQLRLEKEKTEELLRVREEMIKQKDEEIENRSKEQEKLQKELKKLQKLKEFKPTVSFPVIKSMREKEEENKDKKKKKKNKNKNKDSLEKKKPCPAYISWCKDQWNEIKKEKPDADFREVSNMLGARWKSLSAEEKEPYEDKYQKEKEEYLRVVGQEKRENEAMKLLEDEQIQKTAMELLEQYLQFKQEADKENKKTRKQKDPLKPKQPMSAFFLYSSDRRASLTEEKKNMLEIAKITGEEWRNLTEDEKAPYEEKAKEQKEEYMQQMELYKQRKLEEAASMEKEEEEQRKILKQEALQLLKKKEKTENIIKKTKETKQQQKKKQREEKNIDPNKPKRPATSFLLFSKEARKSLLEEKAGISNATLSAMISVKWKELSEADRKVWNEKAAEGMESYKREMEEYNKSVAKDNSVVPHSQ</sequence>
<proteinExistence type="predicted"/>
<dbReference type="Gene3D" id="1.10.30.10">
    <property type="entry name" value="High mobility group box domain"/>
    <property type="match status" value="3"/>
</dbReference>
<dbReference type="AlphaFoldDB" id="A0A9D5DCC5"/>
<dbReference type="PANTHER" id="PTHR46912">
    <property type="entry name" value="HIGH MOBILITY GROUP B PROTEIN 13"/>
    <property type="match status" value="1"/>
</dbReference>
<feature type="DNA-binding region" description="HMG box" evidence="1">
    <location>
        <begin position="421"/>
        <end position="489"/>
    </location>
</feature>
<dbReference type="SUPFAM" id="SSF47095">
    <property type="entry name" value="HMG-box"/>
    <property type="match status" value="3"/>
</dbReference>
<evidence type="ECO:0000313" key="4">
    <source>
        <dbReference type="EMBL" id="KAJ0989316.1"/>
    </source>
</evidence>
<protein>
    <recommendedName>
        <fullName evidence="3">HMG box domain-containing protein</fullName>
    </recommendedName>
</protein>
<evidence type="ECO:0000256" key="2">
    <source>
        <dbReference type="SAM" id="MobiDB-lite"/>
    </source>
</evidence>
<name>A0A9D5DCC5_9LILI</name>
<accession>A0A9D5DCC5</accession>
<feature type="region of interest" description="Disordered" evidence="2">
    <location>
        <begin position="275"/>
        <end position="297"/>
    </location>
</feature>
<feature type="region of interest" description="Disordered" evidence="2">
    <location>
        <begin position="390"/>
        <end position="427"/>
    </location>
</feature>
<feature type="compositionally biased region" description="Basic and acidic residues" evidence="2">
    <location>
        <begin position="148"/>
        <end position="158"/>
    </location>
</feature>
<reference evidence="4" key="2">
    <citation type="journal article" date="2022" name="Hortic Res">
        <title>The genome of Dioscorea zingiberensis sheds light on the biosynthesis, origin and evolution of the medicinally important diosgenin saponins.</title>
        <authorList>
            <person name="Li Y."/>
            <person name="Tan C."/>
            <person name="Li Z."/>
            <person name="Guo J."/>
            <person name="Li S."/>
            <person name="Chen X."/>
            <person name="Wang C."/>
            <person name="Dai X."/>
            <person name="Yang H."/>
            <person name="Song W."/>
            <person name="Hou L."/>
            <person name="Xu J."/>
            <person name="Tong Z."/>
            <person name="Xu A."/>
            <person name="Yuan X."/>
            <person name="Wang W."/>
            <person name="Yang Q."/>
            <person name="Chen L."/>
            <person name="Sun Z."/>
            <person name="Wang K."/>
            <person name="Pan B."/>
            <person name="Chen J."/>
            <person name="Bao Y."/>
            <person name="Liu F."/>
            <person name="Qi X."/>
            <person name="Gang D.R."/>
            <person name="Wen J."/>
            <person name="Li J."/>
        </authorList>
    </citation>
    <scope>NUCLEOTIDE SEQUENCE</scope>
    <source>
        <strain evidence="4">Dzin_1.0</strain>
    </source>
</reference>
<feature type="domain" description="HMG box" evidence="3">
    <location>
        <begin position="291"/>
        <end position="357"/>
    </location>
</feature>
<keyword evidence="5" id="KW-1185">Reference proteome</keyword>
<dbReference type="InterPro" id="IPR036910">
    <property type="entry name" value="HMG_box_dom_sf"/>
</dbReference>
<feature type="domain" description="HMG box" evidence="3">
    <location>
        <begin position="421"/>
        <end position="489"/>
    </location>
</feature>
<feature type="region of interest" description="Disordered" evidence="2">
    <location>
        <begin position="56"/>
        <end position="81"/>
    </location>
</feature>
<dbReference type="SMART" id="SM00398">
    <property type="entry name" value="HMG"/>
    <property type="match status" value="3"/>
</dbReference>
<dbReference type="InterPro" id="IPR009071">
    <property type="entry name" value="HMG_box_dom"/>
</dbReference>
<dbReference type="CDD" id="cd22006">
    <property type="entry name" value="HMG-box_AtHMGB6-like_rpt1"/>
    <property type="match status" value="1"/>
</dbReference>
<evidence type="ECO:0000313" key="5">
    <source>
        <dbReference type="Proteomes" id="UP001085076"/>
    </source>
</evidence>
<evidence type="ECO:0000256" key="1">
    <source>
        <dbReference type="PROSITE-ProRule" id="PRU00267"/>
    </source>
</evidence>
<keyword evidence="1" id="KW-0539">Nucleus</keyword>
<dbReference type="Proteomes" id="UP001085076">
    <property type="component" value="Miscellaneous, Linkage group lg01"/>
</dbReference>
<dbReference type="InterPro" id="IPR044601">
    <property type="entry name" value="HMGB6/HMGB13"/>
</dbReference>
<dbReference type="Pfam" id="PF00505">
    <property type="entry name" value="HMG_box"/>
    <property type="match status" value="3"/>
</dbReference>
<feature type="region of interest" description="Disordered" evidence="2">
    <location>
        <begin position="145"/>
        <end position="175"/>
    </location>
</feature>
<feature type="compositionally biased region" description="Basic and acidic residues" evidence="2">
    <location>
        <begin position="390"/>
        <end position="420"/>
    </location>
</feature>
<dbReference type="PANTHER" id="PTHR46912:SF1">
    <property type="entry name" value="HIGH MOBILITY GROUP B PROTEIN 13"/>
    <property type="match status" value="1"/>
</dbReference>
<feature type="DNA-binding region" description="HMG box" evidence="1">
    <location>
        <begin position="175"/>
        <end position="243"/>
    </location>
</feature>
<organism evidence="4 5">
    <name type="scientific">Dioscorea zingiberensis</name>
    <dbReference type="NCBI Taxonomy" id="325984"/>
    <lineage>
        <taxon>Eukaryota</taxon>
        <taxon>Viridiplantae</taxon>
        <taxon>Streptophyta</taxon>
        <taxon>Embryophyta</taxon>
        <taxon>Tracheophyta</taxon>
        <taxon>Spermatophyta</taxon>
        <taxon>Magnoliopsida</taxon>
        <taxon>Liliopsida</taxon>
        <taxon>Dioscoreales</taxon>
        <taxon>Dioscoreaceae</taxon>
        <taxon>Dioscorea</taxon>
    </lineage>
</organism>
<dbReference type="EMBL" id="JAGGNH010000001">
    <property type="protein sequence ID" value="KAJ0989316.1"/>
    <property type="molecule type" value="Genomic_DNA"/>
</dbReference>
<evidence type="ECO:0000259" key="3">
    <source>
        <dbReference type="PROSITE" id="PS50118"/>
    </source>
</evidence>
<dbReference type="OrthoDB" id="1919336at2759"/>